<dbReference type="PANTHER" id="PTHR42695">
    <property type="entry name" value="GLUTAMINE AMIDOTRANSFERASE YLR126C-RELATED"/>
    <property type="match status" value="1"/>
</dbReference>
<organism evidence="2 3">
    <name type="scientific">Gordonia alkanivorans CGMCC 6845</name>
    <dbReference type="NCBI Taxonomy" id="1423140"/>
    <lineage>
        <taxon>Bacteria</taxon>
        <taxon>Bacillati</taxon>
        <taxon>Actinomycetota</taxon>
        <taxon>Actinomycetes</taxon>
        <taxon>Mycobacteriales</taxon>
        <taxon>Gordoniaceae</taxon>
        <taxon>Gordonia</taxon>
    </lineage>
</organism>
<reference evidence="2 3" key="1">
    <citation type="journal article" date="2014" name="Genome Announc.">
        <title>Draft Genome Sequence of Gordonia alkanivorans Strain CGMCC6845, a Halotolerant Hydrocarbon-Degrading Bacterium.</title>
        <authorList>
            <person name="Wang X."/>
            <person name="Jin D."/>
            <person name="Zhou L."/>
            <person name="Wu L."/>
            <person name="An W."/>
            <person name="Zhao L."/>
        </authorList>
    </citation>
    <scope>NUCLEOTIDE SEQUENCE [LARGE SCALE GENOMIC DNA]</scope>
    <source>
        <strain evidence="2 3">CGMCC 6845</strain>
    </source>
</reference>
<dbReference type="PRINTS" id="PR00096">
    <property type="entry name" value="GATASE"/>
</dbReference>
<name>W9DI20_9ACTN</name>
<gene>
    <name evidence="2" type="ORF">V525_04570</name>
</gene>
<dbReference type="GO" id="GO:0016740">
    <property type="term" value="F:transferase activity"/>
    <property type="evidence" value="ECO:0007669"/>
    <property type="project" value="UniProtKB-KW"/>
</dbReference>
<accession>W9DI20</accession>
<evidence type="ECO:0000259" key="1">
    <source>
        <dbReference type="Pfam" id="PF00117"/>
    </source>
</evidence>
<dbReference type="PROSITE" id="PS51273">
    <property type="entry name" value="GATASE_TYPE_1"/>
    <property type="match status" value="1"/>
</dbReference>
<dbReference type="Proteomes" id="UP000035035">
    <property type="component" value="Unassembled WGS sequence"/>
</dbReference>
<dbReference type="Pfam" id="PF00117">
    <property type="entry name" value="GATase"/>
    <property type="match status" value="1"/>
</dbReference>
<evidence type="ECO:0000313" key="2">
    <source>
        <dbReference type="EMBL" id="ETA08099.1"/>
    </source>
</evidence>
<dbReference type="CDD" id="cd01741">
    <property type="entry name" value="GATase1_1"/>
    <property type="match status" value="1"/>
</dbReference>
<protein>
    <submittedName>
        <fullName evidence="2">Glutamine amidotransferase</fullName>
    </submittedName>
</protein>
<sequence>MVDADRGEATTMSTRTLTVITHVNNPSIGVLEESAVAGGWTMSVVGPFRGDPLPDADVVEALVVLGGPQSAYDGESHPYLADEVAYLRDVHAREIPLLGLCLGSQLLADALGGRSRPGDSGLECGFIDVIATNPKSLLNGTFFSFHSDSADPPPDAEILARSDRYLQAWRLGTSTAIQFHPELDGAGIDALLALEGPKLRQFGVDVDAIRESIPTGGPQPGRRLLDTWLDDVPVRDPAHP</sequence>
<dbReference type="GO" id="GO:0005829">
    <property type="term" value="C:cytosol"/>
    <property type="evidence" value="ECO:0007669"/>
    <property type="project" value="TreeGrafter"/>
</dbReference>
<feature type="domain" description="Glutamine amidotransferase" evidence="1">
    <location>
        <begin position="59"/>
        <end position="184"/>
    </location>
</feature>
<dbReference type="SUPFAM" id="SSF52317">
    <property type="entry name" value="Class I glutamine amidotransferase-like"/>
    <property type="match status" value="1"/>
</dbReference>
<dbReference type="InterPro" id="IPR017926">
    <property type="entry name" value="GATASE"/>
</dbReference>
<dbReference type="HOGENOM" id="CLU_054974_3_1_11"/>
<evidence type="ECO:0000313" key="3">
    <source>
        <dbReference type="Proteomes" id="UP000035035"/>
    </source>
</evidence>
<dbReference type="AlphaFoldDB" id="W9DI20"/>
<dbReference type="PATRIC" id="fig|1423140.3.peg.927"/>
<keyword evidence="2" id="KW-0808">Transferase</keyword>
<dbReference type="PANTHER" id="PTHR42695:SF5">
    <property type="entry name" value="GLUTAMINE AMIDOTRANSFERASE YLR126C-RELATED"/>
    <property type="match status" value="1"/>
</dbReference>
<dbReference type="InterPro" id="IPR029062">
    <property type="entry name" value="Class_I_gatase-like"/>
</dbReference>
<dbReference type="InterPro" id="IPR044992">
    <property type="entry name" value="ChyE-like"/>
</dbReference>
<keyword evidence="2" id="KW-0315">Glutamine amidotransferase</keyword>
<keyword evidence="3" id="KW-1185">Reference proteome</keyword>
<proteinExistence type="predicted"/>
<dbReference type="EMBL" id="AYXO01000005">
    <property type="protein sequence ID" value="ETA08099.1"/>
    <property type="molecule type" value="Genomic_DNA"/>
</dbReference>
<dbReference type="Gene3D" id="3.40.50.880">
    <property type="match status" value="1"/>
</dbReference>
<comment type="caution">
    <text evidence="2">The sequence shown here is derived from an EMBL/GenBank/DDBJ whole genome shotgun (WGS) entry which is preliminary data.</text>
</comment>